<dbReference type="PROSITE" id="PS50113">
    <property type="entry name" value="PAC"/>
    <property type="match status" value="1"/>
</dbReference>
<dbReference type="Proteomes" id="UP001596328">
    <property type="component" value="Unassembled WGS sequence"/>
</dbReference>
<keyword evidence="1" id="KW-0285">Flavoprotein</keyword>
<dbReference type="AlphaFoldDB" id="A0ABD5S475"/>
<accession>A0ABD5S475</accession>
<keyword evidence="3" id="KW-0157">Chromophore</keyword>
<evidence type="ECO:0000313" key="7">
    <source>
        <dbReference type="EMBL" id="MFC6726503.1"/>
    </source>
</evidence>
<evidence type="ECO:0000256" key="1">
    <source>
        <dbReference type="ARBA" id="ARBA00022630"/>
    </source>
</evidence>
<evidence type="ECO:0000256" key="4">
    <source>
        <dbReference type="SAM" id="MobiDB-lite"/>
    </source>
</evidence>
<name>A0ABD5S475_9EURY</name>
<evidence type="ECO:0000259" key="5">
    <source>
        <dbReference type="PROSITE" id="PS50112"/>
    </source>
</evidence>
<proteinExistence type="predicted"/>
<dbReference type="EMBL" id="JBHSWU010001164">
    <property type="protein sequence ID" value="MFC6726503.1"/>
    <property type="molecule type" value="Genomic_DNA"/>
</dbReference>
<dbReference type="InterPro" id="IPR000700">
    <property type="entry name" value="PAS-assoc_C"/>
</dbReference>
<evidence type="ECO:0000256" key="3">
    <source>
        <dbReference type="ARBA" id="ARBA00022991"/>
    </source>
</evidence>
<keyword evidence="2" id="KW-0288">FMN</keyword>
<dbReference type="NCBIfam" id="TIGR00229">
    <property type="entry name" value="sensory_box"/>
    <property type="match status" value="1"/>
</dbReference>
<feature type="region of interest" description="Disordered" evidence="4">
    <location>
        <begin position="27"/>
        <end position="64"/>
    </location>
</feature>
<dbReference type="PANTHER" id="PTHR47429:SF2">
    <property type="entry name" value="PROTEIN TWIN LOV 1"/>
    <property type="match status" value="1"/>
</dbReference>
<dbReference type="Gene3D" id="3.30.450.20">
    <property type="entry name" value="PAS domain"/>
    <property type="match status" value="1"/>
</dbReference>
<dbReference type="InterPro" id="IPR000014">
    <property type="entry name" value="PAS"/>
</dbReference>
<dbReference type="SUPFAM" id="SSF55785">
    <property type="entry name" value="PYP-like sensor domain (PAS domain)"/>
    <property type="match status" value="1"/>
</dbReference>
<protein>
    <submittedName>
        <fullName evidence="7">PAS domain-containing protein</fullName>
    </submittedName>
</protein>
<feature type="domain" description="PAS" evidence="5">
    <location>
        <begin position="95"/>
        <end position="141"/>
    </location>
</feature>
<feature type="non-terminal residue" evidence="7">
    <location>
        <position position="245"/>
    </location>
</feature>
<comment type="caution">
    <text evidence="7">The sequence shown here is derived from an EMBL/GenBank/DDBJ whole genome shotgun (WGS) entry which is preliminary data.</text>
</comment>
<dbReference type="Pfam" id="PF13426">
    <property type="entry name" value="PAS_9"/>
    <property type="match status" value="1"/>
</dbReference>
<evidence type="ECO:0000259" key="6">
    <source>
        <dbReference type="PROSITE" id="PS50113"/>
    </source>
</evidence>
<evidence type="ECO:0000313" key="8">
    <source>
        <dbReference type="Proteomes" id="UP001596328"/>
    </source>
</evidence>
<feature type="domain" description="PAC" evidence="6">
    <location>
        <begin position="142"/>
        <end position="196"/>
    </location>
</feature>
<keyword evidence="8" id="KW-1185">Reference proteome</keyword>
<dbReference type="SMART" id="SM00086">
    <property type="entry name" value="PAC"/>
    <property type="match status" value="1"/>
</dbReference>
<dbReference type="CDD" id="cd00130">
    <property type="entry name" value="PAS"/>
    <property type="match status" value="1"/>
</dbReference>
<reference evidence="7 8" key="1">
    <citation type="journal article" date="2019" name="Int. J. Syst. Evol. Microbiol.">
        <title>The Global Catalogue of Microorganisms (GCM) 10K type strain sequencing project: providing services to taxonomists for standard genome sequencing and annotation.</title>
        <authorList>
            <consortium name="The Broad Institute Genomics Platform"/>
            <consortium name="The Broad Institute Genome Sequencing Center for Infectious Disease"/>
            <person name="Wu L."/>
            <person name="Ma J."/>
        </authorList>
    </citation>
    <scope>NUCLEOTIDE SEQUENCE [LARGE SCALE GENOMIC DNA]</scope>
    <source>
        <strain evidence="7 8">NBRC 111368</strain>
    </source>
</reference>
<evidence type="ECO:0000256" key="2">
    <source>
        <dbReference type="ARBA" id="ARBA00022643"/>
    </source>
</evidence>
<dbReference type="InterPro" id="IPR001610">
    <property type="entry name" value="PAC"/>
</dbReference>
<organism evidence="7 8">
    <name type="scientific">Halobium palmae</name>
    <dbReference type="NCBI Taxonomy" id="1776492"/>
    <lineage>
        <taxon>Archaea</taxon>
        <taxon>Methanobacteriati</taxon>
        <taxon>Methanobacteriota</taxon>
        <taxon>Stenosarchaea group</taxon>
        <taxon>Halobacteria</taxon>
        <taxon>Halobacteriales</taxon>
        <taxon>Haloferacaceae</taxon>
        <taxon>Halobium</taxon>
    </lineage>
</organism>
<dbReference type="InterPro" id="IPR035965">
    <property type="entry name" value="PAS-like_dom_sf"/>
</dbReference>
<dbReference type="PROSITE" id="PS50112">
    <property type="entry name" value="PAS"/>
    <property type="match status" value="1"/>
</dbReference>
<sequence>MDGATNATDDDAPEGSERLAVRVEAACADVDSKSEPSAPASRLSGGSPDPDPDPDPDKRTIADGTSGADRFLEERALAEAPVGVTIAEAGENRPLIYVNDNFEALTGYPEAEVLGRNCRFLQGPETDDAAVEEMRAALNEGREVEVEVLNYRRDGTTFWNEVTIAPVHDDGGALTHFVGFQSDITKRKEAEMALAAEHEHLEHVLDRMNGLLGDITDTLVAAASREEVERAVCERLAGADPYAFA</sequence>
<gene>
    <name evidence="7" type="ORF">ACFQE1_19475</name>
</gene>
<dbReference type="PANTHER" id="PTHR47429">
    <property type="entry name" value="PROTEIN TWIN LOV 1"/>
    <property type="match status" value="1"/>
</dbReference>